<dbReference type="PANTHER" id="PTHR13355">
    <property type="entry name" value="GLUCOSAMINE 6-PHOSPHATE N-ACETYLTRANSFERASE"/>
    <property type="match status" value="1"/>
</dbReference>
<dbReference type="Gene3D" id="3.10.129.10">
    <property type="entry name" value="Hotdog Thioesterase"/>
    <property type="match status" value="1"/>
</dbReference>
<dbReference type="Pfam" id="PF09500">
    <property type="entry name" value="YiiD_C"/>
    <property type="match status" value="1"/>
</dbReference>
<dbReference type="SUPFAM" id="SSF54637">
    <property type="entry name" value="Thioesterase/thiol ester dehydrase-isomerase"/>
    <property type="match status" value="1"/>
</dbReference>
<dbReference type="CDD" id="cd04301">
    <property type="entry name" value="NAT_SF"/>
    <property type="match status" value="1"/>
</dbReference>
<dbReference type="EMBL" id="RNRV01000021">
    <property type="protein sequence ID" value="MHO05278.1"/>
    <property type="molecule type" value="Genomic_DNA"/>
</dbReference>
<proteinExistence type="predicted"/>
<dbReference type="InterPro" id="IPR016181">
    <property type="entry name" value="Acyl_CoA_acyltransferase"/>
</dbReference>
<dbReference type="InterPro" id="IPR039143">
    <property type="entry name" value="GNPNAT1-like"/>
</dbReference>
<gene>
    <name evidence="2" type="ORF">D9F05_12965</name>
</gene>
<dbReference type="PANTHER" id="PTHR13355:SF22">
    <property type="entry name" value="SLL0786 PROTEIN"/>
    <property type="match status" value="1"/>
</dbReference>
<dbReference type="InterPro" id="IPR029069">
    <property type="entry name" value="HotDog_dom_sf"/>
</dbReference>
<dbReference type="Pfam" id="PF00583">
    <property type="entry name" value="Acetyltransf_1"/>
    <property type="match status" value="1"/>
</dbReference>
<comment type="caution">
    <text evidence="2">The sequence shown here is derived from an EMBL/GenBank/DDBJ whole genome shotgun (WGS) entry which is preliminary data.</text>
</comment>
<dbReference type="AlphaFoldDB" id="A0A3L0VZT5"/>
<accession>A0A3L0VZT5</accession>
<dbReference type="NCBIfam" id="TIGR02447">
    <property type="entry name" value="yiiD_Cterm"/>
    <property type="match status" value="1"/>
</dbReference>
<sequence length="306" mass="34539">MYRVVTPQTAAELDAYYQLRWELLRKPFNLPIGSERDEYDTVAIHRMMLAPDGTPIAVGRLFIGGDEAQIRFMALHPEYRSQGLGARMVEDLEQLACQEKVKRLVMNARQEAVEFYRRCGFLEVGEGPVSFGRIPHRQMIKSLSPLQTIQYRPEWCQDLTTRWSQGIPISEKMGVHITHYDGQTFHLKANLAANLNVHDTMFAGSIYSQCVLAGWGLIWLQLKEAGLVGDTVLAEGNIKYYRPVNEEPEARVAREGMPAVLAPLKAGESAKFSLMVKLFSGDKLAVEFIGQYVVQPVKRRGQSPVL</sequence>
<name>A0A3L0VZT5_ECOLX</name>
<protein>
    <submittedName>
        <fullName evidence="2">GNAT family N-acetyltransferase</fullName>
    </submittedName>
</protein>
<dbReference type="GO" id="GO:0008080">
    <property type="term" value="F:N-acetyltransferase activity"/>
    <property type="evidence" value="ECO:0007669"/>
    <property type="project" value="TreeGrafter"/>
</dbReference>
<organism evidence="2">
    <name type="scientific">Escherichia coli</name>
    <dbReference type="NCBI Taxonomy" id="562"/>
    <lineage>
        <taxon>Bacteria</taxon>
        <taxon>Pseudomonadati</taxon>
        <taxon>Pseudomonadota</taxon>
        <taxon>Gammaproteobacteria</taxon>
        <taxon>Enterobacterales</taxon>
        <taxon>Enterobacteriaceae</taxon>
        <taxon>Escherichia</taxon>
    </lineage>
</organism>
<feature type="domain" description="N-acetyltransferase" evidence="1">
    <location>
        <begin position="1"/>
        <end position="144"/>
    </location>
</feature>
<keyword evidence="2" id="KW-0808">Transferase</keyword>
<dbReference type="PROSITE" id="PS51186">
    <property type="entry name" value="GNAT"/>
    <property type="match status" value="1"/>
</dbReference>
<dbReference type="SUPFAM" id="SSF55729">
    <property type="entry name" value="Acyl-CoA N-acyltransferases (Nat)"/>
    <property type="match status" value="1"/>
</dbReference>
<evidence type="ECO:0000259" key="1">
    <source>
        <dbReference type="PROSITE" id="PS51186"/>
    </source>
</evidence>
<dbReference type="InterPro" id="IPR012660">
    <property type="entry name" value="YiiD_C"/>
</dbReference>
<reference evidence="2" key="1">
    <citation type="submission" date="2018-10" db="EMBL/GenBank/DDBJ databases">
        <authorList>
            <consortium name="NARMS: The National Antimicrobial Resistance Monitoring System"/>
        </authorList>
    </citation>
    <scope>NUCLEOTIDE SEQUENCE [LARGE SCALE GENOMIC DNA]</scope>
    <source>
        <strain evidence="2">CVM N17EC0388</strain>
    </source>
</reference>
<dbReference type="InterPro" id="IPR000182">
    <property type="entry name" value="GNAT_dom"/>
</dbReference>
<dbReference type="Gene3D" id="3.40.630.30">
    <property type="match status" value="1"/>
</dbReference>
<evidence type="ECO:0000313" key="2">
    <source>
        <dbReference type="EMBL" id="MHO05278.1"/>
    </source>
</evidence>